<feature type="region of interest" description="Disordered" evidence="12">
    <location>
        <begin position="1357"/>
        <end position="1408"/>
    </location>
</feature>
<feature type="region of interest" description="Disordered" evidence="12">
    <location>
        <begin position="1098"/>
        <end position="1123"/>
    </location>
</feature>
<accession>A0AAN8ZP72</accession>
<dbReference type="InterPro" id="IPR024779">
    <property type="entry name" value="2OGFeDO_JBP1/TET_oxygenase_dom"/>
</dbReference>
<evidence type="ECO:0000256" key="6">
    <source>
        <dbReference type="ARBA" id="ARBA00022964"/>
    </source>
</evidence>
<feature type="compositionally biased region" description="Low complexity" evidence="12">
    <location>
        <begin position="345"/>
        <end position="363"/>
    </location>
</feature>
<dbReference type="GO" id="GO:0070579">
    <property type="term" value="F:DNA 5-methylcytosine dioxygenase activity"/>
    <property type="evidence" value="ECO:0007669"/>
    <property type="project" value="UniProtKB-UniRule"/>
</dbReference>
<evidence type="ECO:0000259" key="13">
    <source>
        <dbReference type="SMART" id="SM01333"/>
    </source>
</evidence>
<dbReference type="EC" id="1.14.11.80" evidence="11"/>
<dbReference type="GO" id="GO:0005694">
    <property type="term" value="C:chromosome"/>
    <property type="evidence" value="ECO:0007669"/>
    <property type="project" value="UniProtKB-SubCell"/>
</dbReference>
<dbReference type="GO" id="GO:0045944">
    <property type="term" value="P:positive regulation of transcription by RNA polymerase II"/>
    <property type="evidence" value="ECO:0007669"/>
    <property type="project" value="TreeGrafter"/>
</dbReference>
<comment type="similarity">
    <text evidence="2 11">Belongs to the TET family.</text>
</comment>
<keyword evidence="5 11" id="KW-0862">Zinc</keyword>
<feature type="region of interest" description="Disordered" evidence="12">
    <location>
        <begin position="1158"/>
        <end position="1224"/>
    </location>
</feature>
<dbReference type="GO" id="GO:0008270">
    <property type="term" value="F:zinc ion binding"/>
    <property type="evidence" value="ECO:0007669"/>
    <property type="project" value="UniProtKB-UniRule"/>
</dbReference>
<evidence type="ECO:0000256" key="12">
    <source>
        <dbReference type="SAM" id="MobiDB-lite"/>
    </source>
</evidence>
<evidence type="ECO:0000256" key="3">
    <source>
        <dbReference type="ARBA" id="ARBA00022454"/>
    </source>
</evidence>
<dbReference type="Proteomes" id="UP001381693">
    <property type="component" value="Unassembled WGS sequence"/>
</dbReference>
<feature type="region of interest" description="Disordered" evidence="12">
    <location>
        <begin position="1289"/>
        <end position="1342"/>
    </location>
</feature>
<organism evidence="14 15">
    <name type="scientific">Halocaridina rubra</name>
    <name type="common">Hawaiian red shrimp</name>
    <dbReference type="NCBI Taxonomy" id="373956"/>
    <lineage>
        <taxon>Eukaryota</taxon>
        <taxon>Metazoa</taxon>
        <taxon>Ecdysozoa</taxon>
        <taxon>Arthropoda</taxon>
        <taxon>Crustacea</taxon>
        <taxon>Multicrustacea</taxon>
        <taxon>Malacostraca</taxon>
        <taxon>Eumalacostraca</taxon>
        <taxon>Eucarida</taxon>
        <taxon>Decapoda</taxon>
        <taxon>Pleocyemata</taxon>
        <taxon>Caridea</taxon>
        <taxon>Atyoidea</taxon>
        <taxon>Atyidae</taxon>
        <taxon>Halocaridina</taxon>
    </lineage>
</organism>
<dbReference type="PANTHER" id="PTHR23358">
    <property type="entry name" value="METHYLCYTOSINE DIOXYGENASE TET"/>
    <property type="match status" value="1"/>
</dbReference>
<feature type="compositionally biased region" description="Basic residues" evidence="12">
    <location>
        <begin position="1098"/>
        <end position="1114"/>
    </location>
</feature>
<comment type="catalytic activity">
    <reaction evidence="10 11">
        <text>a 5-hydroxymethyl-2'-deoxycytidine in DNA + 2-oxoglutarate + O2 = a 5-formyl-2'-deoxycytidine in DNA + succinate + CO2 + H2O</text>
        <dbReference type="Rhea" id="RHEA:53828"/>
        <dbReference type="Rhea" id="RHEA-COMP:13315"/>
        <dbReference type="Rhea" id="RHEA-COMP:13656"/>
        <dbReference type="ChEBI" id="CHEBI:15377"/>
        <dbReference type="ChEBI" id="CHEBI:15379"/>
        <dbReference type="ChEBI" id="CHEBI:16526"/>
        <dbReference type="ChEBI" id="CHEBI:16810"/>
        <dbReference type="ChEBI" id="CHEBI:30031"/>
        <dbReference type="ChEBI" id="CHEBI:136731"/>
        <dbReference type="ChEBI" id="CHEBI:137731"/>
        <dbReference type="EC" id="1.14.11.80"/>
    </reaction>
</comment>
<evidence type="ECO:0000256" key="10">
    <source>
        <dbReference type="ARBA" id="ARBA00049431"/>
    </source>
</evidence>
<feature type="compositionally biased region" description="Pro residues" evidence="12">
    <location>
        <begin position="1515"/>
        <end position="1530"/>
    </location>
</feature>
<evidence type="ECO:0000256" key="11">
    <source>
        <dbReference type="RuleBase" id="RU367064"/>
    </source>
</evidence>
<keyword evidence="4 11" id="KW-0479">Metal-binding</keyword>
<feature type="compositionally biased region" description="Low complexity" evidence="12">
    <location>
        <begin position="435"/>
        <end position="451"/>
    </location>
</feature>
<feature type="compositionally biased region" description="Polar residues" evidence="12">
    <location>
        <begin position="364"/>
        <end position="380"/>
    </location>
</feature>
<evidence type="ECO:0000256" key="1">
    <source>
        <dbReference type="ARBA" id="ARBA00004286"/>
    </source>
</evidence>
<feature type="compositionally biased region" description="Pro residues" evidence="12">
    <location>
        <begin position="422"/>
        <end position="434"/>
    </location>
</feature>
<evidence type="ECO:0000313" key="15">
    <source>
        <dbReference type="Proteomes" id="UP001381693"/>
    </source>
</evidence>
<protein>
    <recommendedName>
        <fullName evidence="11">Methylcytosine dioxygenase TET</fullName>
        <ecNumber evidence="11">1.14.11.80</ecNumber>
    </recommendedName>
</protein>
<dbReference type="SMART" id="SM01333">
    <property type="entry name" value="Tet_JBP"/>
    <property type="match status" value="1"/>
</dbReference>
<dbReference type="InterPro" id="IPR046942">
    <property type="entry name" value="TET_oxygenase"/>
</dbReference>
<evidence type="ECO:0000256" key="5">
    <source>
        <dbReference type="ARBA" id="ARBA00022833"/>
    </source>
</evidence>
<dbReference type="EMBL" id="JAXCGZ010022896">
    <property type="protein sequence ID" value="KAK7021401.1"/>
    <property type="molecule type" value="Genomic_DNA"/>
</dbReference>
<name>A0AAN8ZP72_HALRR</name>
<feature type="compositionally biased region" description="Polar residues" evidence="12">
    <location>
        <begin position="529"/>
        <end position="540"/>
    </location>
</feature>
<feature type="compositionally biased region" description="Polar residues" evidence="12">
    <location>
        <begin position="1357"/>
        <end position="1382"/>
    </location>
</feature>
<feature type="compositionally biased region" description="Low complexity" evidence="12">
    <location>
        <begin position="381"/>
        <end position="404"/>
    </location>
</feature>
<comment type="cofactor">
    <cofactor evidence="11">
        <name>Fe(2+)</name>
        <dbReference type="ChEBI" id="CHEBI:29033"/>
    </cofactor>
    <text evidence="11">Binds 1 Fe(2+) ion per subunit.</text>
</comment>
<feature type="region of interest" description="Disordered" evidence="12">
    <location>
        <begin position="246"/>
        <end position="272"/>
    </location>
</feature>
<feature type="domain" description="Methylcytosine dioxygenase TET1-3 oxygenase" evidence="13">
    <location>
        <begin position="64"/>
        <end position="783"/>
    </location>
</feature>
<proteinExistence type="inferred from homology"/>
<feature type="compositionally biased region" description="Low complexity" evidence="12">
    <location>
        <begin position="483"/>
        <end position="502"/>
    </location>
</feature>
<keyword evidence="15" id="KW-1185">Reference proteome</keyword>
<feature type="compositionally biased region" description="Polar residues" evidence="12">
    <location>
        <begin position="1171"/>
        <end position="1224"/>
    </location>
</feature>
<sequence length="1589" mass="172891">MNLTIANWYDFILHTRYVTIFLTFFDFSFSCNAVNQCGVNDERTCVCQGFNQETCGASYSFGCSWSMYYNMCKYARSKMARKFRLTDEHEERDVEHKLQSLATIIAPLYKRMAPNAYTNHTALEEESLECRLGYEKGRPWTGVTACADFCAHAHKDNHNMNNGCTVVATLTKHRGYAKPDDEQLHVLPLYVLDPTDEKGTYEGYHRKIQSGALEVLSKYPCEIRLRTVPLLSCRARNLLARGLPIPKRGRGRGRGKGRDIGRIPHINGINKPPVQQPVEVNDLFGLNTDTVLNSLDFTDPDDVLNHYGLHGSDYRWLLDVGPDNDLGLSCDIDSLLSSKDDSTSSDDVASSSNPPSDSCNQDSQKNVGNLTSSESSLGQDQATASTESQISSASVSASSQLGSSPKTVAGASASPSVHVPALMPPPQSPAPKRPVSPLSCSSPMSSRSATPILPPPSGSPTISPLPSPVVRSVPQYTSPCPSPVGSPSGKPNPTSSSPRSSPLPSPFANSNTPPCPSQAQSPSPFPVPITSTSPVTASTVHSPQICQSSLASPIYGTTGVSHTPPYGSVSMPLTPVSSPVQYSQGAVNSQLSLSINPHQNCMNLPENQNPNLCKSQNDKVHSPYLGSSPSNPSVPCHLQLASSLSNPSVPCHLQQPMQSNVNPSFQMHYRSTNPFSRGPNMQDIMPFQQDRLQSDPFTNLMSYTHSNSNEIPCSQAKEPETVIRYSENIDNFHDPDIGGVAIALSHGSVLFECAKHELHATTALKNPNRRDPKRISLVFYQHKNLIYRNHGWEKFEEKMEKKRNEEERLIKEGKLEPSPRKKKKLMKEGFVFPEEKTKNIEPDFQRMNGLANVKVETGLNPSLSEGHSTGNRLGHPQGHSVDEKPAFVDPHVNVKNFKHPDLKSPPISYGNYPKPVHPTLDVPRAYSPCKKYIVSPQRPAYSLASSPPHVMISMSPTLNPRHQKPRATGDHNYESGFPHGGEFYGDHCRPPFNHATQEFNPFHAMPHPSAHHHPFAGHHPQRNFPNQYPHHHGQMPGFYGNANHPNNSVHSSQGNIMHSPYGTPMHSPQNMMSPRGVSVLSPHDNSMHNPYGNPIHSPHNHSLHSPHTHMHHSPHGNPLHSPHSNQLQCSYGNTMHSPHGNVIQSPHGSIIHSPLSTSMQSPLGTPMHSPHANTMLSPNGNSTLSPQTNYMLSPSGNPMNATTMTSPHSNSINTNITSPQVNPQNTCMVSPNSNSQTASMLSPRASLQTSCMTSPQSSLQHTTVTGCQNQVSPNQQNVCISMQYGNPQVPTSSQLNTQNTPMENQVNVPSPSMMSPGTKTQNTTLPNTPETQQCPSLSDSESSTIVKSQSSCVIKQNMPASKSQTTLQSTSMVNTSKETLNTSVPSPQTSPSKSSLPSPVVDQSYPTHDTTKTTSVALLSDGNENNESLTSCSKNSVSLDKVSAQSSEVPSTLLKTDIVGVHFNSQNIPSSDALQTPHTIPVPGHHINTNVPNLNVPVNHHCMPVLGQNQGYPNPQIPQPPNGLTPPYSPGPHGSLPQGTPLPGFGNGSGSYNPLAPRGPLTHPTSTWSEMRYAPPFRVTGPYSEWSGN</sequence>
<keyword evidence="3" id="KW-0158">Chromosome</keyword>
<feature type="compositionally biased region" description="Pro residues" evidence="12">
    <location>
        <begin position="452"/>
        <end position="467"/>
    </location>
</feature>
<dbReference type="GO" id="GO:0040029">
    <property type="term" value="P:epigenetic regulation of gene expression"/>
    <property type="evidence" value="ECO:0007669"/>
    <property type="project" value="InterPro"/>
</dbReference>
<feature type="region of interest" description="Disordered" evidence="12">
    <location>
        <begin position="337"/>
        <end position="540"/>
    </location>
</feature>
<comment type="catalytic activity">
    <reaction evidence="9 11">
        <text>a 5-formyl-2'-deoxycytidine in DNA + 2-oxoglutarate + O2 = a 5-carboxyl-2'-deoxycytidine in DNA + succinate + CO2 + H(+)</text>
        <dbReference type="Rhea" id="RHEA:53832"/>
        <dbReference type="Rhea" id="RHEA-COMP:13656"/>
        <dbReference type="Rhea" id="RHEA-COMP:13657"/>
        <dbReference type="ChEBI" id="CHEBI:15378"/>
        <dbReference type="ChEBI" id="CHEBI:15379"/>
        <dbReference type="ChEBI" id="CHEBI:16526"/>
        <dbReference type="ChEBI" id="CHEBI:16810"/>
        <dbReference type="ChEBI" id="CHEBI:30031"/>
        <dbReference type="ChEBI" id="CHEBI:137731"/>
        <dbReference type="ChEBI" id="CHEBI:137732"/>
        <dbReference type="EC" id="1.14.11.80"/>
    </reaction>
</comment>
<comment type="cofactor">
    <cofactor evidence="11">
        <name>Zn(2+)</name>
        <dbReference type="ChEBI" id="CHEBI:29105"/>
    </cofactor>
    <text evidence="11">The zinc ions have a structural role.</text>
</comment>
<keyword evidence="7 11" id="KW-0560">Oxidoreductase</keyword>
<evidence type="ECO:0000256" key="2">
    <source>
        <dbReference type="ARBA" id="ARBA00007502"/>
    </source>
</evidence>
<comment type="catalytic activity">
    <reaction evidence="11">
        <text>a 5-methyl-2'-deoxycytidine in DNA + 2-oxoglutarate + O2 = a 5-hydroxymethyl-2'-deoxycytidine in DNA + succinate + CO2</text>
        <dbReference type="Rhea" id="RHEA:52636"/>
        <dbReference type="Rhea" id="RHEA-COMP:11370"/>
        <dbReference type="Rhea" id="RHEA-COMP:13315"/>
        <dbReference type="ChEBI" id="CHEBI:15379"/>
        <dbReference type="ChEBI" id="CHEBI:16526"/>
        <dbReference type="ChEBI" id="CHEBI:16810"/>
        <dbReference type="ChEBI" id="CHEBI:30031"/>
        <dbReference type="ChEBI" id="CHEBI:85454"/>
        <dbReference type="ChEBI" id="CHEBI:136731"/>
        <dbReference type="EC" id="1.14.11.80"/>
    </reaction>
</comment>
<keyword evidence="6 11" id="KW-0223">Dioxygenase</keyword>
<evidence type="ECO:0000313" key="14">
    <source>
        <dbReference type="EMBL" id="KAK7021401.1"/>
    </source>
</evidence>
<evidence type="ECO:0000256" key="4">
    <source>
        <dbReference type="ARBA" id="ARBA00022723"/>
    </source>
</evidence>
<comment type="function">
    <text evidence="11">Dioxygenase that catalyzes the conversion of the modified genomic base 5-methylcytosine (5mC) into 5-hydroxymethylcytosine (5hmC) and plays a key role in epigenetic chromatin reprogramming during embryonic development.</text>
</comment>
<dbReference type="InterPro" id="IPR040175">
    <property type="entry name" value="TET1/2/3"/>
</dbReference>
<reference evidence="14 15" key="1">
    <citation type="submission" date="2023-11" db="EMBL/GenBank/DDBJ databases">
        <title>Halocaridina rubra genome assembly.</title>
        <authorList>
            <person name="Smith C."/>
        </authorList>
    </citation>
    <scope>NUCLEOTIDE SEQUENCE [LARGE SCALE GENOMIC DNA]</scope>
    <source>
        <strain evidence="14">EP-1</strain>
        <tissue evidence="14">Whole</tissue>
    </source>
</reference>
<dbReference type="PANTHER" id="PTHR23358:SF6">
    <property type="entry name" value="METHYLCYTOSINE DIOXYGENASE TET"/>
    <property type="match status" value="1"/>
</dbReference>
<comment type="caution">
    <text evidence="14">The sequence shown here is derived from an EMBL/GenBank/DDBJ whole genome shotgun (WGS) entry which is preliminary data.</text>
</comment>
<gene>
    <name evidence="14" type="ORF">SK128_014713</name>
</gene>
<evidence type="ECO:0000256" key="7">
    <source>
        <dbReference type="ARBA" id="ARBA00023002"/>
    </source>
</evidence>
<dbReference type="Pfam" id="PF12851">
    <property type="entry name" value="Tet_JBP"/>
    <property type="match status" value="1"/>
</dbReference>
<feature type="compositionally biased region" description="Low complexity" evidence="12">
    <location>
        <begin position="1383"/>
        <end position="1401"/>
    </location>
</feature>
<evidence type="ECO:0000256" key="8">
    <source>
        <dbReference type="ARBA" id="ARBA00023004"/>
    </source>
</evidence>
<comment type="subcellular location">
    <subcellularLocation>
        <location evidence="1">Chromosome</location>
    </subcellularLocation>
</comment>
<dbReference type="GO" id="GO:0005634">
    <property type="term" value="C:nucleus"/>
    <property type="evidence" value="ECO:0007669"/>
    <property type="project" value="UniProtKB-UniRule"/>
</dbReference>
<evidence type="ECO:0000256" key="9">
    <source>
        <dbReference type="ARBA" id="ARBA00047840"/>
    </source>
</evidence>
<feature type="region of interest" description="Disordered" evidence="12">
    <location>
        <begin position="1506"/>
        <end position="1568"/>
    </location>
</feature>
<dbReference type="GO" id="GO:0141166">
    <property type="term" value="P:chromosomal 5-methylcytosine DNA demethylation pathway"/>
    <property type="evidence" value="ECO:0007669"/>
    <property type="project" value="UniProtKB-UniRule"/>
</dbReference>
<keyword evidence="8 11" id="KW-0408">Iron</keyword>